<dbReference type="RefSeq" id="WP_193953978.1">
    <property type="nucleotide sequence ID" value="NZ_JADEYS010000014.1"/>
</dbReference>
<dbReference type="PANTHER" id="PTHR47506">
    <property type="entry name" value="TRANSCRIPTIONAL REGULATORY PROTEIN"/>
    <property type="match status" value="1"/>
</dbReference>
<dbReference type="InterPro" id="IPR009057">
    <property type="entry name" value="Homeodomain-like_sf"/>
</dbReference>
<evidence type="ECO:0000313" key="7">
    <source>
        <dbReference type="Proteomes" id="UP000640333"/>
    </source>
</evidence>
<dbReference type="AlphaFoldDB" id="A0A8J7KAR6"/>
<keyword evidence="2 4" id="KW-0238">DNA-binding</keyword>
<dbReference type="InterPro" id="IPR036271">
    <property type="entry name" value="Tet_transcr_reg_TetR-rel_C_sf"/>
</dbReference>
<dbReference type="SUPFAM" id="SSF48498">
    <property type="entry name" value="Tetracyclin repressor-like, C-terminal domain"/>
    <property type="match status" value="1"/>
</dbReference>
<evidence type="ECO:0000256" key="2">
    <source>
        <dbReference type="ARBA" id="ARBA00023125"/>
    </source>
</evidence>
<accession>A0A8J7KAR6</accession>
<evidence type="ECO:0000256" key="3">
    <source>
        <dbReference type="ARBA" id="ARBA00023163"/>
    </source>
</evidence>
<dbReference type="InterPro" id="IPR011075">
    <property type="entry name" value="TetR_C"/>
</dbReference>
<gene>
    <name evidence="6" type="ORF">IOQ59_13850</name>
</gene>
<keyword evidence="3" id="KW-0804">Transcription</keyword>
<dbReference type="PROSITE" id="PS50977">
    <property type="entry name" value="HTH_TETR_2"/>
    <property type="match status" value="1"/>
</dbReference>
<dbReference type="Gene3D" id="1.10.10.60">
    <property type="entry name" value="Homeodomain-like"/>
    <property type="match status" value="1"/>
</dbReference>
<dbReference type="Gene3D" id="1.10.357.10">
    <property type="entry name" value="Tetracycline Repressor, domain 2"/>
    <property type="match status" value="1"/>
</dbReference>
<name>A0A8J7KAR6_9GAMM</name>
<protein>
    <submittedName>
        <fullName evidence="6">TetR/AcrR family transcriptional regulator</fullName>
    </submittedName>
</protein>
<evidence type="ECO:0000256" key="4">
    <source>
        <dbReference type="PROSITE-ProRule" id="PRU00335"/>
    </source>
</evidence>
<sequence>MPNPARYDRHATVKKATHLFWEKGFHATSMRNLQEHIDMRPGSIYATFGSKEGLFKEALQYYADSGVTRLTEYTDSYASPVDALKNFMRDMVQGGETAPSEMCMLVKTVSELTEDNVELLEEAKRLLGVMEGAFAAVLIKAQELGEFDRSKDARRMARFFQMQLIGLRVYARANEDAKVDELIDDIFDCLSK</sequence>
<dbReference type="InterPro" id="IPR001647">
    <property type="entry name" value="HTH_TetR"/>
</dbReference>
<reference evidence="6" key="1">
    <citation type="submission" date="2020-10" db="EMBL/GenBank/DDBJ databases">
        <title>Bacterium isolated from coastal waters sediment.</title>
        <authorList>
            <person name="Chen R.-J."/>
            <person name="Lu D.-C."/>
            <person name="Zhu K.-L."/>
            <person name="Du Z.-J."/>
        </authorList>
    </citation>
    <scope>NUCLEOTIDE SEQUENCE</scope>
    <source>
        <strain evidence="6">N1Y112</strain>
    </source>
</reference>
<evidence type="ECO:0000259" key="5">
    <source>
        <dbReference type="PROSITE" id="PS50977"/>
    </source>
</evidence>
<feature type="domain" description="HTH tetR-type" evidence="5">
    <location>
        <begin position="6"/>
        <end position="66"/>
    </location>
</feature>
<comment type="caution">
    <text evidence="6">The sequence shown here is derived from an EMBL/GenBank/DDBJ whole genome shotgun (WGS) entry which is preliminary data.</text>
</comment>
<organism evidence="6 7">
    <name type="scientific">Pontibacterium sinense</name>
    <dbReference type="NCBI Taxonomy" id="2781979"/>
    <lineage>
        <taxon>Bacteria</taxon>
        <taxon>Pseudomonadati</taxon>
        <taxon>Pseudomonadota</taxon>
        <taxon>Gammaproteobacteria</taxon>
        <taxon>Oceanospirillales</taxon>
        <taxon>Oceanospirillaceae</taxon>
        <taxon>Pontibacterium</taxon>
    </lineage>
</organism>
<keyword evidence="7" id="KW-1185">Reference proteome</keyword>
<dbReference type="SUPFAM" id="SSF46689">
    <property type="entry name" value="Homeodomain-like"/>
    <property type="match status" value="1"/>
</dbReference>
<dbReference type="GO" id="GO:0003677">
    <property type="term" value="F:DNA binding"/>
    <property type="evidence" value="ECO:0007669"/>
    <property type="project" value="UniProtKB-UniRule"/>
</dbReference>
<feature type="DNA-binding region" description="H-T-H motif" evidence="4">
    <location>
        <begin position="29"/>
        <end position="48"/>
    </location>
</feature>
<dbReference type="PANTHER" id="PTHR47506:SF10">
    <property type="entry name" value="TRANSCRIPTIONAL REGULATORY PROTEIN"/>
    <property type="match status" value="1"/>
</dbReference>
<dbReference type="Pfam" id="PF16925">
    <property type="entry name" value="TetR_C_13"/>
    <property type="match status" value="1"/>
</dbReference>
<dbReference type="Pfam" id="PF00440">
    <property type="entry name" value="TetR_N"/>
    <property type="match status" value="1"/>
</dbReference>
<keyword evidence="1" id="KW-0805">Transcription regulation</keyword>
<dbReference type="Proteomes" id="UP000640333">
    <property type="component" value="Unassembled WGS sequence"/>
</dbReference>
<dbReference type="EMBL" id="JADEYS010000014">
    <property type="protein sequence ID" value="MBE9398341.1"/>
    <property type="molecule type" value="Genomic_DNA"/>
</dbReference>
<evidence type="ECO:0000313" key="6">
    <source>
        <dbReference type="EMBL" id="MBE9398341.1"/>
    </source>
</evidence>
<proteinExistence type="predicted"/>
<evidence type="ECO:0000256" key="1">
    <source>
        <dbReference type="ARBA" id="ARBA00023015"/>
    </source>
</evidence>